<name>A0A1J4VDM8_9BACT</name>
<feature type="domain" description="Aminoacyl-tRNA synthetase class Ia" evidence="13">
    <location>
        <begin position="749"/>
        <end position="889"/>
    </location>
</feature>
<keyword evidence="2 10" id="KW-0963">Cytoplasm</keyword>
<evidence type="ECO:0000256" key="4">
    <source>
        <dbReference type="ARBA" id="ARBA00022741"/>
    </source>
</evidence>
<dbReference type="InterPro" id="IPR023586">
    <property type="entry name" value="Ile-tRNA-ligase_type2"/>
</dbReference>
<evidence type="ECO:0000256" key="2">
    <source>
        <dbReference type="ARBA" id="ARBA00022490"/>
    </source>
</evidence>
<dbReference type="Pfam" id="PF00300">
    <property type="entry name" value="His_Phos_1"/>
    <property type="match status" value="1"/>
</dbReference>
<evidence type="ECO:0000256" key="11">
    <source>
        <dbReference type="PIRSR" id="PIRSR613078-1"/>
    </source>
</evidence>
<dbReference type="SUPFAM" id="SSF53254">
    <property type="entry name" value="Phosphoglycerate mutase-like"/>
    <property type="match status" value="1"/>
</dbReference>
<feature type="short sequence motif" description="'KMSKS' region" evidence="10">
    <location>
        <begin position="852"/>
        <end position="856"/>
    </location>
</feature>
<dbReference type="InterPro" id="IPR014729">
    <property type="entry name" value="Rossmann-like_a/b/a_fold"/>
</dbReference>
<proteinExistence type="inferred from homology"/>
<dbReference type="GO" id="GO:0005737">
    <property type="term" value="C:cytoplasm"/>
    <property type="evidence" value="ECO:0007669"/>
    <property type="project" value="UniProtKB-SubCell"/>
</dbReference>
<dbReference type="SMART" id="SM00855">
    <property type="entry name" value="PGAM"/>
    <property type="match status" value="1"/>
</dbReference>
<dbReference type="SUPFAM" id="SSF47323">
    <property type="entry name" value="Anticodon-binding domain of a subclass of class I aminoacyl-tRNA synthetases"/>
    <property type="match status" value="1"/>
</dbReference>
<dbReference type="GO" id="GO:0006428">
    <property type="term" value="P:isoleucyl-tRNA aminoacylation"/>
    <property type="evidence" value="ECO:0007669"/>
    <property type="project" value="UniProtKB-UniRule"/>
</dbReference>
<dbReference type="GO" id="GO:0002161">
    <property type="term" value="F:aminoacyl-tRNA deacylase activity"/>
    <property type="evidence" value="ECO:0007669"/>
    <property type="project" value="InterPro"/>
</dbReference>
<evidence type="ECO:0000256" key="7">
    <source>
        <dbReference type="ARBA" id="ARBA00023146"/>
    </source>
</evidence>
<feature type="active site" description="Tele-phosphohistidine intermediate" evidence="11">
    <location>
        <position position="557"/>
    </location>
</feature>
<dbReference type="InterPro" id="IPR001412">
    <property type="entry name" value="aa-tRNA-synth_I_CS"/>
</dbReference>
<dbReference type="InterPro" id="IPR002300">
    <property type="entry name" value="aa-tRNA-synth_Ia"/>
</dbReference>
<dbReference type="PROSITE" id="PS00178">
    <property type="entry name" value="AA_TRNA_LIGASE_I"/>
    <property type="match status" value="1"/>
</dbReference>
<keyword evidence="10" id="KW-0479">Metal-binding</keyword>
<dbReference type="InterPro" id="IPR013078">
    <property type="entry name" value="His_Pase_superF_clade-1"/>
</dbReference>
<comment type="domain">
    <text evidence="10">IleRS has two distinct active sites: one for aminoacylation and one for editing. The misactivated valine is translocated from the active site to the editing site, which sterically excludes the correctly activated isoleucine. The single editing site contains two valyl binding pockets, one specific for each substrate (Val-AMP or Val-tRNA(Ile)).</text>
</comment>
<evidence type="ECO:0000259" key="14">
    <source>
        <dbReference type="Pfam" id="PF08264"/>
    </source>
</evidence>
<evidence type="ECO:0000256" key="3">
    <source>
        <dbReference type="ARBA" id="ARBA00022598"/>
    </source>
</evidence>
<feature type="domain" description="Methionyl/Valyl/Leucyl/Isoleucyl-tRNA synthetase anticodon-binding" evidence="14">
    <location>
        <begin position="934"/>
        <end position="1076"/>
    </location>
</feature>
<dbReference type="PRINTS" id="PR00984">
    <property type="entry name" value="TRNASYNTHILE"/>
</dbReference>
<dbReference type="CDD" id="cd07067">
    <property type="entry name" value="HP_PGM_like"/>
    <property type="match status" value="1"/>
</dbReference>
<comment type="subunit">
    <text evidence="10">Monomer.</text>
</comment>
<dbReference type="GO" id="GO:0005524">
    <property type="term" value="F:ATP binding"/>
    <property type="evidence" value="ECO:0007669"/>
    <property type="project" value="UniProtKB-UniRule"/>
</dbReference>
<dbReference type="InterPro" id="IPR033709">
    <property type="entry name" value="Anticodon_Ile_ABEc"/>
</dbReference>
<dbReference type="InterPro" id="IPR029033">
    <property type="entry name" value="His_PPase_superfam"/>
</dbReference>
<dbReference type="EMBL" id="MNVO01000031">
    <property type="protein sequence ID" value="OIO32646.1"/>
    <property type="molecule type" value="Genomic_DNA"/>
</dbReference>
<dbReference type="InterPro" id="IPR009080">
    <property type="entry name" value="tRNAsynth_Ia_anticodon-bd"/>
</dbReference>
<evidence type="ECO:0000256" key="9">
    <source>
        <dbReference type="ARBA" id="ARBA00048359"/>
    </source>
</evidence>
<feature type="active site" description="Proton donor/acceptor" evidence="11">
    <location>
        <position position="634"/>
    </location>
</feature>
<comment type="catalytic activity">
    <reaction evidence="9 10">
        <text>tRNA(Ile) + L-isoleucine + ATP = L-isoleucyl-tRNA(Ile) + AMP + diphosphate</text>
        <dbReference type="Rhea" id="RHEA:11060"/>
        <dbReference type="Rhea" id="RHEA-COMP:9666"/>
        <dbReference type="Rhea" id="RHEA-COMP:9695"/>
        <dbReference type="ChEBI" id="CHEBI:30616"/>
        <dbReference type="ChEBI" id="CHEBI:33019"/>
        <dbReference type="ChEBI" id="CHEBI:58045"/>
        <dbReference type="ChEBI" id="CHEBI:78442"/>
        <dbReference type="ChEBI" id="CHEBI:78528"/>
        <dbReference type="ChEBI" id="CHEBI:456215"/>
        <dbReference type="EC" id="6.1.1.5"/>
    </reaction>
</comment>
<feature type="short sequence motif" description="'HIGH' region" evidence="10">
    <location>
        <begin position="100"/>
        <end position="110"/>
    </location>
</feature>
<evidence type="ECO:0000256" key="1">
    <source>
        <dbReference type="ARBA" id="ARBA00007078"/>
    </source>
</evidence>
<gene>
    <name evidence="10" type="primary">ileS</name>
    <name evidence="15" type="ORF">AUJ44_01910</name>
</gene>
<keyword evidence="4 10" id="KW-0547">Nucleotide-binding</keyword>
<organism evidence="15 16">
    <name type="scientific">Candidatus Nomurabacteria bacterium CG1_02_47_685</name>
    <dbReference type="NCBI Taxonomy" id="1805282"/>
    <lineage>
        <taxon>Bacteria</taxon>
        <taxon>Candidatus Nomuraibacteriota</taxon>
    </lineage>
</organism>
<comment type="subcellular location">
    <subcellularLocation>
        <location evidence="10">Cytoplasm</location>
    </subcellularLocation>
</comment>
<dbReference type="Gene3D" id="3.90.740.10">
    <property type="entry name" value="Valyl/Leucyl/Isoleucyl-tRNA synthetase, editing domain"/>
    <property type="match status" value="1"/>
</dbReference>
<dbReference type="InterPro" id="IPR013155">
    <property type="entry name" value="M/V/L/I-tRNA-synth_anticd-bd"/>
</dbReference>
<comment type="caution">
    <text evidence="15">The sequence shown here is derived from an EMBL/GenBank/DDBJ whole genome shotgun (WGS) entry which is preliminary data.</text>
</comment>
<evidence type="ECO:0000256" key="8">
    <source>
        <dbReference type="ARBA" id="ARBA00025217"/>
    </source>
</evidence>
<dbReference type="SUPFAM" id="SSF52374">
    <property type="entry name" value="Nucleotidylyl transferase"/>
    <property type="match status" value="1"/>
</dbReference>
<dbReference type="PANTHER" id="PTHR42780">
    <property type="entry name" value="SOLEUCYL-TRNA SYNTHETASE"/>
    <property type="match status" value="1"/>
</dbReference>
<comment type="similarity">
    <text evidence="1 10">Belongs to the class-I aminoacyl-tRNA synthetase family. IleS type 2 subfamily.</text>
</comment>
<reference evidence="15 16" key="1">
    <citation type="journal article" date="2016" name="Environ. Microbiol.">
        <title>Genomic resolution of a cold subsurface aquifer community provides metabolic insights for novel microbes adapted to high CO concentrations.</title>
        <authorList>
            <person name="Probst A.J."/>
            <person name="Castelle C.J."/>
            <person name="Singh A."/>
            <person name="Brown C.T."/>
            <person name="Anantharaman K."/>
            <person name="Sharon I."/>
            <person name="Hug L.A."/>
            <person name="Burstein D."/>
            <person name="Emerson J.B."/>
            <person name="Thomas B.C."/>
            <person name="Banfield J.F."/>
        </authorList>
    </citation>
    <scope>NUCLEOTIDE SEQUENCE [LARGE SCALE GENOMIC DNA]</scope>
    <source>
        <strain evidence="15">CG1_02_47_685</strain>
    </source>
</reference>
<accession>A0A1J4VDM8</accession>
<dbReference type="GO" id="GO:0008270">
    <property type="term" value="F:zinc ion binding"/>
    <property type="evidence" value="ECO:0007669"/>
    <property type="project" value="UniProtKB-UniRule"/>
</dbReference>
<dbReference type="EC" id="6.1.1.5" evidence="10"/>
<dbReference type="GO" id="GO:0004822">
    <property type="term" value="F:isoleucine-tRNA ligase activity"/>
    <property type="evidence" value="ECO:0007669"/>
    <property type="project" value="UniProtKB-UniRule"/>
</dbReference>
<dbReference type="SUPFAM" id="SSF50677">
    <property type="entry name" value="ValRS/IleRS/LeuRS editing domain"/>
    <property type="match status" value="1"/>
</dbReference>
<keyword evidence="5 10" id="KW-0067">ATP-binding</keyword>
<dbReference type="Gene3D" id="3.40.50.620">
    <property type="entry name" value="HUPs"/>
    <property type="match status" value="2"/>
</dbReference>
<dbReference type="Gene3D" id="3.40.50.1240">
    <property type="entry name" value="Phosphoglycerate mutase-like"/>
    <property type="match status" value="1"/>
</dbReference>
<comment type="cofactor">
    <cofactor evidence="10">
        <name>Zn(2+)</name>
        <dbReference type="ChEBI" id="CHEBI:29105"/>
    </cofactor>
</comment>
<feature type="binding site" evidence="12">
    <location>
        <position position="608"/>
    </location>
    <ligand>
        <name>substrate</name>
    </ligand>
</feature>
<keyword evidence="3 10" id="KW-0436">Ligase</keyword>
<dbReference type="STRING" id="1805282.AUJ44_01910"/>
<feature type="binding site" evidence="12">
    <location>
        <begin position="556"/>
        <end position="563"/>
    </location>
    <ligand>
        <name>substrate</name>
    </ligand>
</feature>
<feature type="binding site" evidence="10">
    <location>
        <position position="855"/>
    </location>
    <ligand>
        <name>ATP</name>
        <dbReference type="ChEBI" id="CHEBI:30616"/>
    </ligand>
</feature>
<dbReference type="PANTHER" id="PTHR42780:SF1">
    <property type="entry name" value="ISOLEUCINE--TRNA LIGASE, CYTOPLASMIC"/>
    <property type="match status" value="1"/>
</dbReference>
<dbReference type="Proteomes" id="UP000183206">
    <property type="component" value="Unassembled WGS sequence"/>
</dbReference>
<evidence type="ECO:0000256" key="10">
    <source>
        <dbReference type="HAMAP-Rule" id="MF_02003"/>
    </source>
</evidence>
<dbReference type="GO" id="GO:0000049">
    <property type="term" value="F:tRNA binding"/>
    <property type="evidence" value="ECO:0007669"/>
    <property type="project" value="InterPro"/>
</dbReference>
<dbReference type="Pfam" id="PF00133">
    <property type="entry name" value="tRNA-synt_1"/>
    <property type="match status" value="2"/>
</dbReference>
<feature type="domain" description="Aminoacyl-tRNA synthetase class Ia" evidence="13">
    <location>
        <begin position="69"/>
        <end position="546"/>
    </location>
</feature>
<evidence type="ECO:0000256" key="6">
    <source>
        <dbReference type="ARBA" id="ARBA00022917"/>
    </source>
</evidence>
<keyword evidence="7 10" id="KW-0030">Aminoacyl-tRNA synthetase</keyword>
<protein>
    <recommendedName>
        <fullName evidence="10">Isoleucine--tRNA ligase</fullName>
        <ecNumber evidence="10">6.1.1.5</ecNumber>
    </recommendedName>
    <alternativeName>
        <fullName evidence="10">Isoleucyl-tRNA synthetase</fullName>
        <shortName evidence="10">IleRS</shortName>
    </alternativeName>
</protein>
<dbReference type="CDD" id="cd07961">
    <property type="entry name" value="Anticodon_Ia_Ile_ABEc"/>
    <property type="match status" value="1"/>
</dbReference>
<dbReference type="Pfam" id="PF08264">
    <property type="entry name" value="Anticodon_1"/>
    <property type="match status" value="1"/>
</dbReference>
<keyword evidence="10" id="KW-0862">Zinc</keyword>
<dbReference type="Pfam" id="PF19302">
    <property type="entry name" value="DUF5915"/>
    <property type="match status" value="1"/>
</dbReference>
<evidence type="ECO:0000313" key="15">
    <source>
        <dbReference type="EMBL" id="OIO32646.1"/>
    </source>
</evidence>
<keyword evidence="6 10" id="KW-0648">Protein biosynthesis</keyword>
<evidence type="ECO:0000256" key="5">
    <source>
        <dbReference type="ARBA" id="ARBA00022840"/>
    </source>
</evidence>
<evidence type="ECO:0000259" key="13">
    <source>
        <dbReference type="Pfam" id="PF00133"/>
    </source>
</evidence>
<dbReference type="HAMAP" id="MF_02003">
    <property type="entry name" value="Ile_tRNA_synth_type2"/>
    <property type="match status" value="1"/>
</dbReference>
<sequence>MEKRGRRRGILIADLLILQRMKRRGWRGTRYARVDIFAKGSESRYDNGMKNLTERDSRKSPLAEREEEILAFWHERDIFAKSLAKNTKNKEHFVFYDGPPFATGLPHYGHILSGIIKDAIPRYETMRGKYVRRIWGWDCHGLPIENLIEKELGLLHKSDIEKLGIGKFNAAARESVLRYDNEWKKTIPRIGRWIDMDASYRTMDWRYTESIWWAFKTLHDKDLIYQGYKSMHICPRCETTLANTEVTLGYKDITDISVTVKFELEDKPGTHMLAWTTTPWTLPGNVALAVGEDVAYVEVALRGAREDHFILAKDRARVTLGEYDIVRELKGKDLIGKRYKPLFDYYANDISLENRENGWKIYPADFVTTGSGTGIVHIAPAFGEDDMELGKKKRLPFVQHVSMDGKFAAEVKDFAGEQVKPKDDHQKTDIEIIKFLSGKGLLFSKEKITHPYPHCWRCDTPLLNYAASSWFVKVTAIKDRLLEVNATVQWVPETIKDGRFGKWLEGARDWAISRARFWGAPLPVWKCGACEKQEIIGSVDDIKKRIGAKNNFYLMRHGEAENNTMNVMSSRPDNQHHLTENGKASILRSAKQLKDKKIDIIISSPFVRTKETATILASELGISSAVIFDSRLGEIGAGEFEGKSVDAYRGYFSSTIERFVKAPQGAENVTNVRRRAMDALFEANEKYIGKNIVIVTHESPAWMLVAGSRGLDTAGAAALREDEGTYFIKNGEIMELPFIPFPHDDHYEIDLHKPFIDEVKFTCACGGEMSRVTDVFDCWFESGSMPYAQFHYPFENEDIFKRNFPADFIAEGLDQTRGWFYNMLVLSVGLFDTSAFKNVIVNGMILAEDGQKMSKRLKNYPEPMNVINRYSADALRYYLLSSPVSHGEELNFSEKGVDEAQKKIVIRLLNVLSFYDLYRDAAVKAVDTSSNALDRWIVARVGELLAAVDDAFNTYLLDRAIRAIGEFVDDLSTWYVRRSRSRFKSDDIQEKNKALATLRYVLGETAMIIAPTMPFLAEELYARVGGTEESVHLEAWPKQGSVDKEILVSMKFVRSFAAMALMERARHGIKVRQPLRKLTIGHGGEKPKEWDKVEGILADEINVKEIEFVNGAGANGSRVVLDTIITPELKKEGMFRELMRTIQDGRKQKNFVPTDCAILTVKTDTSGKAFVKEFTENLKRVSGIKEVRYSGEDQEQDVDLGDIRLQISLCLEE</sequence>
<dbReference type="InterPro" id="IPR002301">
    <property type="entry name" value="Ile-tRNA-ligase"/>
</dbReference>
<evidence type="ECO:0000313" key="16">
    <source>
        <dbReference type="Proteomes" id="UP000183206"/>
    </source>
</evidence>
<comment type="function">
    <text evidence="8 10">Catalyzes the attachment of isoleucine to tRNA(Ile). As IleRS can inadvertently accommodate and process structurally similar amino acids such as valine, to avoid such errors it has two additional distinct tRNA(Ile)-dependent editing activities. One activity is designated as 'pretransfer' editing and involves the hydrolysis of activated Val-AMP. The other activity is designated 'posttransfer' editing and involves deacylation of mischarged Val-tRNA(Ile).</text>
</comment>
<dbReference type="Gene3D" id="1.10.730.10">
    <property type="entry name" value="Isoleucyl-tRNA Synthetase, Domain 1"/>
    <property type="match status" value="1"/>
</dbReference>
<dbReference type="AlphaFoldDB" id="A0A1J4VDM8"/>
<dbReference type="InterPro" id="IPR009008">
    <property type="entry name" value="Val/Leu/Ile-tRNA-synth_edit"/>
</dbReference>
<evidence type="ECO:0000256" key="12">
    <source>
        <dbReference type="PIRSR" id="PIRSR613078-2"/>
    </source>
</evidence>